<dbReference type="PROSITE" id="PS00775">
    <property type="entry name" value="GLYCOSYL_HYDROL_F3"/>
    <property type="match status" value="1"/>
</dbReference>
<dbReference type="InterPro" id="IPR019800">
    <property type="entry name" value="Glyco_hydro_3_AS"/>
</dbReference>
<dbReference type="InterPro" id="IPR013783">
    <property type="entry name" value="Ig-like_fold"/>
</dbReference>
<dbReference type="EC" id="3.2.1.21" evidence="6"/>
<organism evidence="6 7">
    <name type="scientific">Subtercola frigoramans</name>
    <dbReference type="NCBI Taxonomy" id="120298"/>
    <lineage>
        <taxon>Bacteria</taxon>
        <taxon>Bacillati</taxon>
        <taxon>Actinomycetota</taxon>
        <taxon>Actinomycetes</taxon>
        <taxon>Micrococcales</taxon>
        <taxon>Microbacteriaceae</taxon>
        <taxon>Subtercola</taxon>
    </lineage>
</organism>
<dbReference type="RefSeq" id="WP_205110297.1">
    <property type="nucleotide sequence ID" value="NZ_BAAAHT010000010.1"/>
</dbReference>
<gene>
    <name evidence="6" type="ORF">JOE66_002736</name>
</gene>
<name>A0ABS2L7P6_9MICO</name>
<dbReference type="Pfam" id="PF14310">
    <property type="entry name" value="Fn3-like"/>
    <property type="match status" value="1"/>
</dbReference>
<keyword evidence="2 4" id="KW-0378">Hydrolase</keyword>
<evidence type="ECO:0000256" key="3">
    <source>
        <dbReference type="ARBA" id="ARBA00023277"/>
    </source>
</evidence>
<keyword evidence="3" id="KW-0119">Carbohydrate metabolism</keyword>
<keyword evidence="4 6" id="KW-0326">Glycosidase</keyword>
<dbReference type="Gene3D" id="3.20.20.300">
    <property type="entry name" value="Glycoside hydrolase, family 3, N-terminal domain"/>
    <property type="match status" value="2"/>
</dbReference>
<dbReference type="Pfam" id="PF00933">
    <property type="entry name" value="Glyco_hydro_3"/>
    <property type="match status" value="1"/>
</dbReference>
<evidence type="ECO:0000313" key="6">
    <source>
        <dbReference type="EMBL" id="MBM7473102.1"/>
    </source>
</evidence>
<dbReference type="InterPro" id="IPR017853">
    <property type="entry name" value="GH"/>
</dbReference>
<dbReference type="PRINTS" id="PR00133">
    <property type="entry name" value="GLHYDRLASE3"/>
</dbReference>
<dbReference type="PANTHER" id="PTHR42715">
    <property type="entry name" value="BETA-GLUCOSIDASE"/>
    <property type="match status" value="1"/>
</dbReference>
<dbReference type="Proteomes" id="UP000776164">
    <property type="component" value="Unassembled WGS sequence"/>
</dbReference>
<feature type="domain" description="Fibronectin type III-like" evidence="5">
    <location>
        <begin position="587"/>
        <end position="656"/>
    </location>
</feature>
<dbReference type="InterPro" id="IPR001764">
    <property type="entry name" value="Glyco_hydro_3_N"/>
</dbReference>
<evidence type="ECO:0000256" key="4">
    <source>
        <dbReference type="RuleBase" id="RU361161"/>
    </source>
</evidence>
<dbReference type="InterPro" id="IPR036881">
    <property type="entry name" value="Glyco_hydro_3_C_sf"/>
</dbReference>
<dbReference type="SUPFAM" id="SSF51445">
    <property type="entry name" value="(Trans)glycosidases"/>
    <property type="match status" value="1"/>
</dbReference>
<proteinExistence type="inferred from homology"/>
<protein>
    <submittedName>
        <fullName evidence="6">Beta-glucosidase</fullName>
        <ecNumber evidence="6">3.2.1.21</ecNumber>
    </submittedName>
</protein>
<comment type="caution">
    <text evidence="6">The sequence shown here is derived from an EMBL/GenBank/DDBJ whole genome shotgun (WGS) entry which is preliminary data.</text>
</comment>
<accession>A0ABS2L7P6</accession>
<evidence type="ECO:0000256" key="1">
    <source>
        <dbReference type="ARBA" id="ARBA00005336"/>
    </source>
</evidence>
<dbReference type="EMBL" id="JAFBBU010000001">
    <property type="protein sequence ID" value="MBM7473102.1"/>
    <property type="molecule type" value="Genomic_DNA"/>
</dbReference>
<dbReference type="InterPro" id="IPR036962">
    <property type="entry name" value="Glyco_hydro_3_N_sf"/>
</dbReference>
<keyword evidence="7" id="KW-1185">Reference proteome</keyword>
<dbReference type="PANTHER" id="PTHR42715:SF10">
    <property type="entry name" value="BETA-GLUCOSIDASE"/>
    <property type="match status" value="1"/>
</dbReference>
<dbReference type="Pfam" id="PF01915">
    <property type="entry name" value="Glyco_hydro_3_C"/>
    <property type="match status" value="1"/>
</dbReference>
<dbReference type="Gene3D" id="3.40.50.1700">
    <property type="entry name" value="Glycoside hydrolase family 3 C-terminal domain"/>
    <property type="match status" value="2"/>
</dbReference>
<dbReference type="InterPro" id="IPR002772">
    <property type="entry name" value="Glyco_hydro_3_C"/>
</dbReference>
<evidence type="ECO:0000313" key="7">
    <source>
        <dbReference type="Proteomes" id="UP000776164"/>
    </source>
</evidence>
<dbReference type="Gene3D" id="2.60.40.10">
    <property type="entry name" value="Immunoglobulins"/>
    <property type="match status" value="1"/>
</dbReference>
<evidence type="ECO:0000259" key="5">
    <source>
        <dbReference type="SMART" id="SM01217"/>
    </source>
</evidence>
<dbReference type="InterPro" id="IPR050288">
    <property type="entry name" value="Cellulose_deg_GH3"/>
</dbReference>
<dbReference type="SUPFAM" id="SSF52279">
    <property type="entry name" value="Beta-D-glucan exohydrolase, C-terminal domain"/>
    <property type="match status" value="1"/>
</dbReference>
<dbReference type="InterPro" id="IPR026891">
    <property type="entry name" value="Fn3-like"/>
</dbReference>
<sequence length="750" mass="80095">MSKGEPAHRPLPSVEQLTSLTTGVDYWTSAALPSHRVRSLRMADGPHGLRVQDDANPDHLGLERSAPATCFPPAVTVASSWDTGLIREIGRALGREAKAAGVDVVLGPGLNIKRSPLCGRNFEYYSEDPLLAGVLAAAAVNGLQSAAVAACAKHFAANNQETDRMRVSAEIDQSAIREIYLRAFQIMLRESTPWSIMSAYNKINGVYASENHWLLTEVLRSEWGYEGVVISDWGAVHDPVEAVNAGLDLRMPGQPSDARVPEAAASGTVSRSRLDDVAARLRRLGELTAPPVDGPGIDYDEHHRLVHRAAIDSAVLLKNDGILPLDDSVVQNVAVIGELARSPRYQGAGSSRVNAISVTTGLQALASRIEAAGGTVTFAAGYPLDSDEPDARLIADAVETARQADVTLVFLGLPDAHESEGQDRTSIELPIVQLELLDALAGLELPLVVILSNGAVVTTASWKGDVSAILEMWLTGQAHGEAVADVLFGAEPGGRLAETIPVRLSDTPAYLSFPGEESVVVYGESTFVGYRYYDARSIPVDHPFGFGLSYTTFRHDAHDIRVHPVDDPIAFTVDVTVTNLGKRIGSEVVQVYAGGRGVAGAASHELKGWAKVQLQPGAQEVVHIQVQRDDVSRWSRALQRRVPLVGQLAIFVGSNSRDLPFSARVDLPGVAERIPLNGLSTLGEFTSHPSVGPLLDELVQSRGGYGSRIGDLLTEEAGRVNVLAIPISTLVDLPGVPYAADDVEQLLSAQ</sequence>
<reference evidence="6 7" key="1">
    <citation type="submission" date="2021-01" db="EMBL/GenBank/DDBJ databases">
        <title>Sequencing the genomes of 1000 actinobacteria strains.</title>
        <authorList>
            <person name="Klenk H.-P."/>
        </authorList>
    </citation>
    <scope>NUCLEOTIDE SEQUENCE [LARGE SCALE GENOMIC DNA]</scope>
    <source>
        <strain evidence="6 7">DSM 13057</strain>
    </source>
</reference>
<evidence type="ECO:0000256" key="2">
    <source>
        <dbReference type="ARBA" id="ARBA00022801"/>
    </source>
</evidence>
<comment type="similarity">
    <text evidence="1 4">Belongs to the glycosyl hydrolase 3 family.</text>
</comment>
<dbReference type="GO" id="GO:0008422">
    <property type="term" value="F:beta-glucosidase activity"/>
    <property type="evidence" value="ECO:0007669"/>
    <property type="project" value="UniProtKB-EC"/>
</dbReference>
<dbReference type="SMART" id="SM01217">
    <property type="entry name" value="Fn3_like"/>
    <property type="match status" value="1"/>
</dbReference>